<reference evidence="3" key="2">
    <citation type="submission" date="2012-06" db="EMBL/GenBank/DDBJ databases">
        <authorList>
            <person name="Yu Y."/>
            <person name="Currie J."/>
            <person name="Lomeli R."/>
            <person name="Angelova A."/>
            <person name="Collura K."/>
            <person name="Wissotski M."/>
            <person name="Campos D."/>
            <person name="Kudrna D."/>
            <person name="Golser W."/>
            <person name="Ashely E."/>
            <person name="Descour A."/>
            <person name="Fernandes J."/>
            <person name="Soderlund C."/>
            <person name="Walbot V."/>
        </authorList>
    </citation>
    <scope>NUCLEOTIDE SEQUENCE</scope>
    <source>
        <strain evidence="3">B73</strain>
    </source>
</reference>
<evidence type="ECO:0000313" key="3">
    <source>
        <dbReference type="EMBL" id="ACN30709.1"/>
    </source>
</evidence>
<evidence type="ECO:0000256" key="1">
    <source>
        <dbReference type="SAM" id="Phobius"/>
    </source>
</evidence>
<feature type="transmembrane region" description="Helical" evidence="1">
    <location>
        <begin position="83"/>
        <end position="102"/>
    </location>
</feature>
<name>C0P964_MAIZE</name>
<accession>C0P964</accession>
<dbReference type="AlphaFoldDB" id="C0P964"/>
<dbReference type="EMBL" id="BT064833">
    <property type="protein sequence ID" value="ACN30709.1"/>
    <property type="molecule type" value="mRNA"/>
</dbReference>
<keyword evidence="1" id="KW-0812">Transmembrane</keyword>
<dbReference type="PROSITE" id="PS00028">
    <property type="entry name" value="ZINC_FINGER_C2H2_1"/>
    <property type="match status" value="1"/>
</dbReference>
<keyword evidence="1" id="KW-0472">Membrane</keyword>
<dbReference type="EMBL" id="BT065514">
    <property type="protein sequence ID" value="ACN31390.1"/>
    <property type="molecule type" value="mRNA"/>
</dbReference>
<keyword evidence="1" id="KW-1133">Transmembrane helix</keyword>
<sequence length="174" mass="19329">MAPTHAVLAAVDKTAHLGARCPSVLDFQLWRCRHCSPSIESRMRFLCHKRIGHAEASLALDILNTHTSEYASFRGGWVDIRSLNLLLMLFACFLLIYTGRVLRCCCSDACIAPQLLPLCLTDWLIGYLRVVLGVADGEGPMVGEDLDESTGDGDSLLLRHLRVDLPHVHRPLPR</sequence>
<proteinExistence type="evidence at transcript level"/>
<organism evidence="3">
    <name type="scientific">Zea mays</name>
    <name type="common">Maize</name>
    <dbReference type="NCBI Taxonomy" id="4577"/>
    <lineage>
        <taxon>Eukaryota</taxon>
        <taxon>Viridiplantae</taxon>
        <taxon>Streptophyta</taxon>
        <taxon>Embryophyta</taxon>
        <taxon>Tracheophyta</taxon>
        <taxon>Spermatophyta</taxon>
        <taxon>Magnoliopsida</taxon>
        <taxon>Liliopsida</taxon>
        <taxon>Poales</taxon>
        <taxon>Poaceae</taxon>
        <taxon>PACMAD clade</taxon>
        <taxon>Panicoideae</taxon>
        <taxon>Andropogonodae</taxon>
        <taxon>Andropogoneae</taxon>
        <taxon>Tripsacinae</taxon>
        <taxon>Zea</taxon>
    </lineage>
</organism>
<feature type="domain" description="C2H2-type" evidence="2">
    <location>
        <begin position="32"/>
        <end position="53"/>
    </location>
</feature>
<protein>
    <recommendedName>
        <fullName evidence="2">C2H2-type domain-containing protein</fullName>
    </recommendedName>
</protein>
<evidence type="ECO:0000259" key="2">
    <source>
        <dbReference type="PROSITE" id="PS00028"/>
    </source>
</evidence>
<reference evidence="3" key="1">
    <citation type="journal article" date="2009" name="PLoS Genet.">
        <title>Sequencing, mapping, and analysis of 27,455 maize full-length cDNAs.</title>
        <authorList>
            <person name="Soderlund C."/>
            <person name="Descour A."/>
            <person name="Kudrna D."/>
            <person name="Bomhoff M."/>
            <person name="Boyd L."/>
            <person name="Currie J."/>
            <person name="Angelova A."/>
            <person name="Collura K."/>
            <person name="Wissotski M."/>
            <person name="Ashley E."/>
            <person name="Morrow D."/>
            <person name="Fernandes J."/>
            <person name="Walbot V."/>
            <person name="Yu Y."/>
        </authorList>
    </citation>
    <scope>NUCLEOTIDE SEQUENCE</scope>
    <source>
        <strain evidence="3">B73</strain>
    </source>
</reference>
<dbReference type="InterPro" id="IPR013087">
    <property type="entry name" value="Znf_C2H2_type"/>
</dbReference>